<dbReference type="Pfam" id="PF13830">
    <property type="entry name" value="DUF4192"/>
    <property type="match status" value="2"/>
</dbReference>
<comment type="caution">
    <text evidence="2">The sequence shown here is derived from an EMBL/GenBank/DDBJ whole genome shotgun (WGS) entry which is preliminary data.</text>
</comment>
<organism evidence="2 3">
    <name type="scientific">Intrasporangium oryzae NRRL B-24470</name>
    <dbReference type="NCBI Taxonomy" id="1386089"/>
    <lineage>
        <taxon>Bacteria</taxon>
        <taxon>Bacillati</taxon>
        <taxon>Actinomycetota</taxon>
        <taxon>Actinomycetes</taxon>
        <taxon>Micrococcales</taxon>
        <taxon>Intrasporangiaceae</taxon>
        <taxon>Intrasporangium</taxon>
    </lineage>
</organism>
<dbReference type="InterPro" id="IPR025447">
    <property type="entry name" value="DUF4192"/>
</dbReference>
<evidence type="ECO:0008006" key="4">
    <source>
        <dbReference type="Google" id="ProtNLM"/>
    </source>
</evidence>
<dbReference type="EMBL" id="AWSA01000004">
    <property type="protein sequence ID" value="EWT03228.1"/>
    <property type="molecule type" value="Genomic_DNA"/>
</dbReference>
<reference evidence="2 3" key="1">
    <citation type="submission" date="2013-08" db="EMBL/GenBank/DDBJ databases">
        <title>Intrasporangium oryzae NRRL B-24470.</title>
        <authorList>
            <person name="Liu H."/>
            <person name="Wang G."/>
        </authorList>
    </citation>
    <scope>NUCLEOTIDE SEQUENCE [LARGE SCALE GENOMIC DNA]</scope>
    <source>
        <strain evidence="2 3">NRRL B-24470</strain>
    </source>
</reference>
<protein>
    <recommendedName>
        <fullName evidence="4">DUF4192 domain-containing protein</fullName>
    </recommendedName>
</protein>
<keyword evidence="3" id="KW-1185">Reference proteome</keyword>
<name>W9GEH4_9MICO</name>
<evidence type="ECO:0000256" key="1">
    <source>
        <dbReference type="SAM" id="MobiDB-lite"/>
    </source>
</evidence>
<dbReference type="eggNOG" id="ENOG5031GJC">
    <property type="taxonomic scope" value="Bacteria"/>
</dbReference>
<sequence>MPKITLSGPADLLTAIPFQLGFQPSRSVVVVCFHGKRLGLVVRLDVVPREDADGAAAQLLPTLAREAPSSVAVIGFEERAGESMSLGDALSDAIEDSGIVLRDRLVVRAGRWYAIGCDCCPAEGTPLPEPADVPAVASYVALGRTVLPGRGELVALIDPLPPTARRAPLTQMAILAWQERFEWAGTKAGVASEARSGSADETPGPKPRTAAEHASADRSEGGAGPCVAPDDHAGGPEVAVVEEELSPHDFMVTESLVAWGGLLRGEIAGPGLEHWVPALVGPLRDPVLRDALIAWLCPGTVGLEAFDGALVELLDLHLGPEVRLEQEKGRSDGVGAGPAGGDPFGWREEVLGLGSDDWDLVDAPKMVQARLESVCRLTPAEHAAPLLSIVASYAWWSGDGARARVAVDRALSLEPQHRLCHLIAEGLDHGLRARPA</sequence>
<proteinExistence type="predicted"/>
<feature type="compositionally biased region" description="Basic and acidic residues" evidence="1">
    <location>
        <begin position="209"/>
        <end position="220"/>
    </location>
</feature>
<gene>
    <name evidence="2" type="ORF">N865_01990</name>
</gene>
<accession>W9GEH4</accession>
<dbReference type="RefSeq" id="WP_034801347.1">
    <property type="nucleotide sequence ID" value="NZ_AWSA01000004.1"/>
</dbReference>
<dbReference type="Proteomes" id="UP000019489">
    <property type="component" value="Unassembled WGS sequence"/>
</dbReference>
<dbReference type="STRING" id="1386089.N865_01990"/>
<evidence type="ECO:0000313" key="3">
    <source>
        <dbReference type="Proteomes" id="UP000019489"/>
    </source>
</evidence>
<dbReference type="OrthoDB" id="4954868at2"/>
<evidence type="ECO:0000313" key="2">
    <source>
        <dbReference type="EMBL" id="EWT03228.1"/>
    </source>
</evidence>
<dbReference type="PATRIC" id="fig|1386089.3.peg.589"/>
<dbReference type="AlphaFoldDB" id="W9GEH4"/>
<feature type="region of interest" description="Disordered" evidence="1">
    <location>
        <begin position="188"/>
        <end position="234"/>
    </location>
</feature>